<feature type="transmembrane region" description="Helical" evidence="2">
    <location>
        <begin position="211"/>
        <end position="233"/>
    </location>
</feature>
<dbReference type="EMBL" id="JAPVEA010000008">
    <property type="protein sequence ID" value="KAJ5439047.1"/>
    <property type="molecule type" value="Genomic_DNA"/>
</dbReference>
<comment type="caution">
    <text evidence="4">The sequence shown here is derived from an EMBL/GenBank/DDBJ whole genome shotgun (WGS) entry which is preliminary data.</text>
</comment>
<sequence>MAGDGKFTYRDGIAVAQVVAFSAPLLFAVYSKYTRRIGWFCIGVFSLLRLIGASCKLATINNDSRGLSAAIFVCESLGMILITFLLLEMLERINKTVTVTVKRIFWVPYVITWIDIGISIGGWVSVMHVENPLAPTSWSQASISLLAVIYLYFVGVFVLFWLRKAEYFEEERWALAGVAFCVPLLAVRVVYSLIFIITGNMAFSTMKGNPTAYLTMTMLPEVAIIAACTYIIATRISPLVEGKNKSQQGNGDEESQRRLSIET</sequence>
<feature type="compositionally biased region" description="Basic and acidic residues" evidence="1">
    <location>
        <begin position="254"/>
        <end position="263"/>
    </location>
</feature>
<organism evidence="4 5">
    <name type="scientific">Penicillium daleae</name>
    <dbReference type="NCBI Taxonomy" id="63821"/>
    <lineage>
        <taxon>Eukaryota</taxon>
        <taxon>Fungi</taxon>
        <taxon>Dikarya</taxon>
        <taxon>Ascomycota</taxon>
        <taxon>Pezizomycotina</taxon>
        <taxon>Eurotiomycetes</taxon>
        <taxon>Eurotiomycetidae</taxon>
        <taxon>Eurotiales</taxon>
        <taxon>Aspergillaceae</taxon>
        <taxon>Penicillium</taxon>
    </lineage>
</organism>
<dbReference type="Pfam" id="PF24800">
    <property type="entry name" value="DUF7702"/>
    <property type="match status" value="1"/>
</dbReference>
<feature type="transmembrane region" description="Helical" evidence="2">
    <location>
        <begin position="12"/>
        <end position="30"/>
    </location>
</feature>
<keyword evidence="2" id="KW-0472">Membrane</keyword>
<evidence type="ECO:0000259" key="3">
    <source>
        <dbReference type="Pfam" id="PF24800"/>
    </source>
</evidence>
<keyword evidence="2" id="KW-1133">Transmembrane helix</keyword>
<dbReference type="RefSeq" id="XP_056762276.1">
    <property type="nucleotide sequence ID" value="XM_056913427.1"/>
</dbReference>
<evidence type="ECO:0000313" key="5">
    <source>
        <dbReference type="Proteomes" id="UP001213681"/>
    </source>
</evidence>
<feature type="transmembrane region" description="Helical" evidence="2">
    <location>
        <begin position="141"/>
        <end position="162"/>
    </location>
</feature>
<feature type="domain" description="DUF7702" evidence="3">
    <location>
        <begin position="7"/>
        <end position="231"/>
    </location>
</feature>
<dbReference type="GeneID" id="81603670"/>
<reference evidence="4" key="1">
    <citation type="submission" date="2022-12" db="EMBL/GenBank/DDBJ databases">
        <authorList>
            <person name="Petersen C."/>
        </authorList>
    </citation>
    <scope>NUCLEOTIDE SEQUENCE</scope>
    <source>
        <strain evidence="4">IBT 16125</strain>
    </source>
</reference>
<keyword evidence="2" id="KW-0812">Transmembrane</keyword>
<reference evidence="4" key="2">
    <citation type="journal article" date="2023" name="IMA Fungus">
        <title>Comparative genomic study of the Penicillium genus elucidates a diverse pangenome and 15 lateral gene transfer events.</title>
        <authorList>
            <person name="Petersen C."/>
            <person name="Sorensen T."/>
            <person name="Nielsen M.R."/>
            <person name="Sondergaard T.E."/>
            <person name="Sorensen J.L."/>
            <person name="Fitzpatrick D.A."/>
            <person name="Frisvad J.C."/>
            <person name="Nielsen K.L."/>
        </authorList>
    </citation>
    <scope>NUCLEOTIDE SEQUENCE</scope>
    <source>
        <strain evidence="4">IBT 16125</strain>
    </source>
</reference>
<feature type="transmembrane region" description="Helical" evidence="2">
    <location>
        <begin position="37"/>
        <end position="60"/>
    </location>
</feature>
<feature type="transmembrane region" description="Helical" evidence="2">
    <location>
        <begin position="107"/>
        <end position="129"/>
    </location>
</feature>
<name>A0AAD6FZX1_9EURO</name>
<dbReference type="PANTHER" id="PTHR42109:SF2">
    <property type="entry name" value="INTEGRAL MEMBRANE PROTEIN"/>
    <property type="match status" value="1"/>
</dbReference>
<accession>A0AAD6FZX1</accession>
<feature type="transmembrane region" description="Helical" evidence="2">
    <location>
        <begin position="66"/>
        <end position="87"/>
    </location>
</feature>
<gene>
    <name evidence="4" type="ORF">N7458_010045</name>
</gene>
<feature type="region of interest" description="Disordered" evidence="1">
    <location>
        <begin position="242"/>
        <end position="263"/>
    </location>
</feature>
<evidence type="ECO:0000313" key="4">
    <source>
        <dbReference type="EMBL" id="KAJ5439047.1"/>
    </source>
</evidence>
<feature type="transmembrane region" description="Helical" evidence="2">
    <location>
        <begin position="174"/>
        <end position="199"/>
    </location>
</feature>
<dbReference type="AlphaFoldDB" id="A0AAD6FZX1"/>
<protein>
    <recommendedName>
        <fullName evidence="3">DUF7702 domain-containing protein</fullName>
    </recommendedName>
</protein>
<dbReference type="PANTHER" id="PTHR42109">
    <property type="entry name" value="UNPLACED GENOMIC SCAFFOLD UM_SCAF_CONTIG_1.265, WHOLE GENOME SHOTGUN SEQUENCE"/>
    <property type="match status" value="1"/>
</dbReference>
<evidence type="ECO:0000256" key="1">
    <source>
        <dbReference type="SAM" id="MobiDB-lite"/>
    </source>
</evidence>
<dbReference type="Proteomes" id="UP001213681">
    <property type="component" value="Unassembled WGS sequence"/>
</dbReference>
<evidence type="ECO:0000256" key="2">
    <source>
        <dbReference type="SAM" id="Phobius"/>
    </source>
</evidence>
<dbReference type="InterPro" id="IPR056119">
    <property type="entry name" value="DUF7702"/>
</dbReference>
<keyword evidence="5" id="KW-1185">Reference proteome</keyword>
<proteinExistence type="predicted"/>